<dbReference type="Gene3D" id="3.40.50.1100">
    <property type="match status" value="2"/>
</dbReference>
<feature type="domain" description="Tryptophan synthase beta chain-like PALP" evidence="9">
    <location>
        <begin position="32"/>
        <end position="319"/>
    </location>
</feature>
<dbReference type="CDD" id="cd01562">
    <property type="entry name" value="Thr-dehyd"/>
    <property type="match status" value="1"/>
</dbReference>
<dbReference type="InterPro" id="IPR001926">
    <property type="entry name" value="TrpB-like_PALP"/>
</dbReference>
<dbReference type="GO" id="GO:0003941">
    <property type="term" value="F:L-serine ammonia-lyase activity"/>
    <property type="evidence" value="ECO:0007669"/>
    <property type="project" value="TreeGrafter"/>
</dbReference>
<dbReference type="RefSeq" id="WP_065527024.1">
    <property type="nucleotide sequence ID" value="NZ_CP016543.2"/>
</dbReference>
<dbReference type="STRING" id="414778.BCM40_12135"/>
<dbReference type="AlphaFoldDB" id="A0A1C7EJZ0"/>
<evidence type="ECO:0000256" key="8">
    <source>
        <dbReference type="ARBA" id="ARBA00031427"/>
    </source>
</evidence>
<dbReference type="GO" id="GO:0006567">
    <property type="term" value="P:L-threonine catabolic process"/>
    <property type="evidence" value="ECO:0007669"/>
    <property type="project" value="TreeGrafter"/>
</dbReference>
<dbReference type="SUPFAM" id="SSF53686">
    <property type="entry name" value="Tryptophan synthase beta subunit-like PLP-dependent enzymes"/>
    <property type="match status" value="1"/>
</dbReference>
<dbReference type="EC" id="4.3.1.19" evidence="4"/>
<dbReference type="PANTHER" id="PTHR48078:SF6">
    <property type="entry name" value="L-THREONINE DEHYDRATASE CATABOLIC TDCB"/>
    <property type="match status" value="1"/>
</dbReference>
<name>A0A1C7EJZ0_9BACL</name>
<evidence type="ECO:0000313" key="10">
    <source>
        <dbReference type="EMBL" id="ANU24055.1"/>
    </source>
</evidence>
<keyword evidence="6" id="KW-0456">Lyase</keyword>
<dbReference type="EMBL" id="CP016543">
    <property type="protein sequence ID" value="ANU24055.1"/>
    <property type="molecule type" value="Genomic_DNA"/>
</dbReference>
<accession>A0A1C7EJZ0</accession>
<evidence type="ECO:0000256" key="6">
    <source>
        <dbReference type="ARBA" id="ARBA00023239"/>
    </source>
</evidence>
<reference evidence="10" key="1">
    <citation type="submission" date="2016-10" db="EMBL/GenBank/DDBJ databases">
        <authorList>
            <person name="See-Too W.S."/>
        </authorList>
    </citation>
    <scope>NUCLEOTIDE SEQUENCE</scope>
    <source>
        <strain evidence="10">DSM 22276</strain>
    </source>
</reference>
<organism evidence="10 11">
    <name type="scientific">Planococcus donghaensis</name>
    <dbReference type="NCBI Taxonomy" id="414778"/>
    <lineage>
        <taxon>Bacteria</taxon>
        <taxon>Bacillati</taxon>
        <taxon>Bacillota</taxon>
        <taxon>Bacilli</taxon>
        <taxon>Bacillales</taxon>
        <taxon>Caryophanaceae</taxon>
        <taxon>Planococcus</taxon>
    </lineage>
</organism>
<proteinExistence type="inferred from homology"/>
<dbReference type="Pfam" id="PF00291">
    <property type="entry name" value="PALP"/>
    <property type="match status" value="1"/>
</dbReference>
<comment type="function">
    <text evidence="7">Catalyzes the anaerobic formation of alpha-ketobutyrate and ammonia from threonine in a two-step reaction. The first step involved a dehydration of threonine and a production of enamine intermediates (aminocrotonate), which tautomerizes to its imine form (iminobutyrate). Both intermediates are unstable and short-lived. The second step is the nonenzymatic hydrolysis of the enamine/imine intermediates to form 2-ketobutyrate and free ammonia. In the low water environment of the cell, the second step is accelerated by RidA.</text>
</comment>
<dbReference type="NCBIfam" id="NF005680">
    <property type="entry name" value="PRK07476.1"/>
    <property type="match status" value="1"/>
</dbReference>
<protein>
    <recommendedName>
        <fullName evidence="4">threonine ammonia-lyase</fullName>
        <ecNumber evidence="4">4.3.1.19</ecNumber>
    </recommendedName>
    <alternativeName>
        <fullName evidence="8">Threonine deaminase</fullName>
    </alternativeName>
</protein>
<sequence length="345" mass="37121">MGLITKEKGACNLSKKVEIKEVEKAQNRIASLVNKTPLIESFVLSEKMGRPVYLKLENTHDIGAFKIRGAANKILSLSTEEKSRGVTTYSTGNHGLAVAFVAKKLGIQAVVCISSRVPKAKVDSLKRLGAKIEVVGRSQDAAGVRCYELAKEKGYTVIEPFDDPFIIAGQGTIGLELLEDLPDLKDVVVPLSGGGLLSGIGLALKSNRSDIRITGVSMEQSAVMYESIKAGKPVEMEESETLADSLLGGIGLDNHYTFKMIQSYMDQTVLIPEEEIGYAMAYMMDKQRIIMEGAAATGIAAVLGNTIPHQDGALAVIVTGQNVDMSILLQVIENYTPKKAEVDFA</sequence>
<evidence type="ECO:0000256" key="1">
    <source>
        <dbReference type="ARBA" id="ARBA00001274"/>
    </source>
</evidence>
<dbReference type="GO" id="GO:0004794">
    <property type="term" value="F:threonine deaminase activity"/>
    <property type="evidence" value="ECO:0007669"/>
    <property type="project" value="UniProtKB-EC"/>
</dbReference>
<comment type="similarity">
    <text evidence="3">Belongs to the serine/threonine dehydratase family.</text>
</comment>
<keyword evidence="5" id="KW-0663">Pyridoxal phosphate</keyword>
<dbReference type="OrthoDB" id="9811476at2"/>
<comment type="cofactor">
    <cofactor evidence="2">
        <name>pyridoxal 5'-phosphate</name>
        <dbReference type="ChEBI" id="CHEBI:597326"/>
    </cofactor>
</comment>
<evidence type="ECO:0000256" key="4">
    <source>
        <dbReference type="ARBA" id="ARBA00012096"/>
    </source>
</evidence>
<comment type="catalytic activity">
    <reaction evidence="1">
        <text>L-threonine = 2-oxobutanoate + NH4(+)</text>
        <dbReference type="Rhea" id="RHEA:22108"/>
        <dbReference type="ChEBI" id="CHEBI:16763"/>
        <dbReference type="ChEBI" id="CHEBI:28938"/>
        <dbReference type="ChEBI" id="CHEBI:57926"/>
        <dbReference type="EC" id="4.3.1.19"/>
    </reaction>
</comment>
<evidence type="ECO:0000259" key="9">
    <source>
        <dbReference type="Pfam" id="PF00291"/>
    </source>
</evidence>
<dbReference type="GO" id="GO:0009097">
    <property type="term" value="P:isoleucine biosynthetic process"/>
    <property type="evidence" value="ECO:0007669"/>
    <property type="project" value="TreeGrafter"/>
</dbReference>
<evidence type="ECO:0000256" key="7">
    <source>
        <dbReference type="ARBA" id="ARBA00025527"/>
    </source>
</evidence>
<evidence type="ECO:0000256" key="3">
    <source>
        <dbReference type="ARBA" id="ARBA00010869"/>
    </source>
</evidence>
<dbReference type="GO" id="GO:0006565">
    <property type="term" value="P:L-serine catabolic process"/>
    <property type="evidence" value="ECO:0007669"/>
    <property type="project" value="TreeGrafter"/>
</dbReference>
<dbReference type="KEGG" id="pdg:BCM40_12135"/>
<dbReference type="InterPro" id="IPR050147">
    <property type="entry name" value="Ser/Thr_Dehydratase"/>
</dbReference>
<gene>
    <name evidence="10" type="primary">eutB</name>
    <name evidence="10" type="ORF">BCM40_12135</name>
</gene>
<evidence type="ECO:0000256" key="2">
    <source>
        <dbReference type="ARBA" id="ARBA00001933"/>
    </source>
</evidence>
<dbReference type="FunFam" id="3.40.50.1100:FF:000005">
    <property type="entry name" value="Threonine dehydratase catabolic"/>
    <property type="match status" value="1"/>
</dbReference>
<dbReference type="PANTHER" id="PTHR48078">
    <property type="entry name" value="THREONINE DEHYDRATASE, MITOCHONDRIAL-RELATED"/>
    <property type="match status" value="1"/>
</dbReference>
<evidence type="ECO:0000256" key="5">
    <source>
        <dbReference type="ARBA" id="ARBA00022898"/>
    </source>
</evidence>
<dbReference type="Proteomes" id="UP000092495">
    <property type="component" value="Chromosome"/>
</dbReference>
<dbReference type="InterPro" id="IPR036052">
    <property type="entry name" value="TrpB-like_PALP_sf"/>
</dbReference>
<keyword evidence="11" id="KW-1185">Reference proteome</keyword>
<evidence type="ECO:0000313" key="11">
    <source>
        <dbReference type="Proteomes" id="UP000092495"/>
    </source>
</evidence>